<accession>A0A9I9EB96</accession>
<name>A0A9I9EB96_CUCME</name>
<dbReference type="AlphaFoldDB" id="A0A9I9EB96"/>
<organism evidence="1">
    <name type="scientific">Cucumis melo</name>
    <name type="common">Muskmelon</name>
    <dbReference type="NCBI Taxonomy" id="3656"/>
    <lineage>
        <taxon>Eukaryota</taxon>
        <taxon>Viridiplantae</taxon>
        <taxon>Streptophyta</taxon>
        <taxon>Embryophyta</taxon>
        <taxon>Tracheophyta</taxon>
        <taxon>Spermatophyta</taxon>
        <taxon>Magnoliopsida</taxon>
        <taxon>eudicotyledons</taxon>
        <taxon>Gunneridae</taxon>
        <taxon>Pentapetalae</taxon>
        <taxon>rosids</taxon>
        <taxon>fabids</taxon>
        <taxon>Cucurbitales</taxon>
        <taxon>Cucurbitaceae</taxon>
        <taxon>Benincaseae</taxon>
        <taxon>Cucumis</taxon>
    </lineage>
</organism>
<reference evidence="1" key="1">
    <citation type="submission" date="2023-03" db="UniProtKB">
        <authorList>
            <consortium name="EnsemblPlants"/>
        </authorList>
    </citation>
    <scope>IDENTIFICATION</scope>
</reference>
<dbReference type="EnsemblPlants" id="MELO3C031384.2.1">
    <property type="protein sequence ID" value="MELO3C031384.2.1"/>
    <property type="gene ID" value="MELO3C031384.2"/>
</dbReference>
<evidence type="ECO:0000313" key="1">
    <source>
        <dbReference type="EnsemblPlants" id="MELO3C031384.2.1"/>
    </source>
</evidence>
<dbReference type="Gramene" id="MELO3C031384.2.1">
    <property type="protein sequence ID" value="MELO3C031384.2.1"/>
    <property type="gene ID" value="MELO3C031384.2"/>
</dbReference>
<proteinExistence type="predicted"/>
<protein>
    <submittedName>
        <fullName evidence="1">Uncharacterized protein</fullName>
    </submittedName>
</protein>
<sequence length="149" mass="16986">MSEAIALFHHSSQCSHKLLMISVYGEDFEIVTYLHRSLNRSETSLSLPPIELFMTPTFTKIPEILAITSPGKQGFGVMGKRTNGNKLREIDFRIHLALLFGNSIDAAFFMKGRQFFQHLSHGFLNFITNIKVYFINLLTNCFHIVTVFA</sequence>